<reference evidence="9" key="1">
    <citation type="journal article" date="2021" name="Proc. Natl. Acad. Sci. U.S.A.">
        <title>A Catalog of Tens of Thousands of Viruses from Human Metagenomes Reveals Hidden Associations with Chronic Diseases.</title>
        <authorList>
            <person name="Tisza M.J."/>
            <person name="Buck C.B."/>
        </authorList>
    </citation>
    <scope>NUCLEOTIDE SEQUENCE</scope>
    <source>
        <strain evidence="9">CtReX5</strain>
    </source>
</reference>
<comment type="cofactor">
    <cofactor evidence="1">
        <name>Mn(2+)</name>
        <dbReference type="ChEBI" id="CHEBI:29035"/>
    </cofactor>
</comment>
<keyword evidence="5" id="KW-0547">Nucleotide-binding</keyword>
<evidence type="ECO:0000256" key="1">
    <source>
        <dbReference type="ARBA" id="ARBA00001936"/>
    </source>
</evidence>
<evidence type="ECO:0000256" key="5">
    <source>
        <dbReference type="ARBA" id="ARBA00022741"/>
    </source>
</evidence>
<protein>
    <recommendedName>
        <fullName evidence="2">3'-phosphate/5'-hydroxy nucleic acid ligase</fullName>
        <ecNumber evidence="2">6.5.1.8</ecNumber>
    </recommendedName>
</protein>
<dbReference type="PANTHER" id="PTHR43749:SF2">
    <property type="entry name" value="RNA-SPLICING LIGASE RTCB"/>
    <property type="match status" value="1"/>
</dbReference>
<name>A0A8S5RLE0_9VIRU</name>
<dbReference type="Gene3D" id="3.90.1860.10">
    <property type="entry name" value="tRNA-splicing ligase RtcB"/>
    <property type="match status" value="2"/>
</dbReference>
<dbReference type="InterPro" id="IPR036025">
    <property type="entry name" value="RtcB-like_sf"/>
</dbReference>
<evidence type="ECO:0000256" key="8">
    <source>
        <dbReference type="ARBA" id="ARBA00047746"/>
    </source>
</evidence>
<dbReference type="GO" id="GO:0003909">
    <property type="term" value="F:DNA ligase activity"/>
    <property type="evidence" value="ECO:0007669"/>
    <property type="project" value="TreeGrafter"/>
</dbReference>
<accession>A0A8S5RLE0</accession>
<dbReference type="GO" id="GO:0005525">
    <property type="term" value="F:GTP binding"/>
    <property type="evidence" value="ECO:0007669"/>
    <property type="project" value="UniProtKB-KW"/>
</dbReference>
<dbReference type="GO" id="GO:0006396">
    <property type="term" value="P:RNA processing"/>
    <property type="evidence" value="ECO:0007669"/>
    <property type="project" value="InterPro"/>
</dbReference>
<dbReference type="InterPro" id="IPR001233">
    <property type="entry name" value="RtcB"/>
</dbReference>
<evidence type="ECO:0000256" key="6">
    <source>
        <dbReference type="ARBA" id="ARBA00023134"/>
    </source>
</evidence>
<dbReference type="GO" id="GO:0006281">
    <property type="term" value="P:DNA repair"/>
    <property type="evidence" value="ECO:0007669"/>
    <property type="project" value="TreeGrafter"/>
</dbReference>
<evidence type="ECO:0000256" key="2">
    <source>
        <dbReference type="ARBA" id="ARBA00012726"/>
    </source>
</evidence>
<dbReference type="PANTHER" id="PTHR43749">
    <property type="entry name" value="RNA-SPLICING LIGASE RTCB"/>
    <property type="match status" value="1"/>
</dbReference>
<proteinExistence type="predicted"/>
<organism evidence="9">
    <name type="scientific">virus sp. ctReX5</name>
    <dbReference type="NCBI Taxonomy" id="2825818"/>
    <lineage>
        <taxon>Viruses</taxon>
    </lineage>
</organism>
<keyword evidence="3 9" id="KW-0436">Ligase</keyword>
<keyword evidence="6" id="KW-0342">GTP-binding</keyword>
<dbReference type="EMBL" id="BK059114">
    <property type="protein sequence ID" value="DAE31930.1"/>
    <property type="molecule type" value="Genomic_DNA"/>
</dbReference>
<sequence length="414" mass="47013">MIADYQQKGEHIMADLKIFTENIEHEALNQIYTLVKQPAFSDCKIRIMPDVHAGAGCVIGFTADLGEKVIPNIVGVDIGCGMLTTNLGNIDIDFERLDNIIRKYVPSGRKVHEEENSSVASDIIEKLYCKEQLKNINWLKRSCGTLGGGNHFIEVDSDSKNNKYLVIHSGSRNIGKQVAEIYQQMAIDDISGKSNFKQDSEKLIAEYKKCKREREISKTIKELKQSYKTNTTKIPRELSYLVGKHREMYLHDMKLCQKFAEINRRTIQSIICYYMGWKVTKETEQFQTIHNYIEHNTNIVRKGAISAKTGEKVLIPINMRDGCILGIGKGNEDWNYSAPHGAGRTMSRTKAKESILLEEYQKAMDGIFTTSVNTSTIDESPMAYKTMDEIIGNIKDTVEIVDIIKPIYNFKANE</sequence>
<dbReference type="GO" id="GO:0042245">
    <property type="term" value="P:RNA repair"/>
    <property type="evidence" value="ECO:0007669"/>
    <property type="project" value="TreeGrafter"/>
</dbReference>
<dbReference type="InterPro" id="IPR052915">
    <property type="entry name" value="RtcB-like"/>
</dbReference>
<evidence type="ECO:0000256" key="4">
    <source>
        <dbReference type="ARBA" id="ARBA00022723"/>
    </source>
</evidence>
<dbReference type="EC" id="6.5.1.8" evidence="2"/>
<dbReference type="GO" id="GO:0030145">
    <property type="term" value="F:manganese ion binding"/>
    <property type="evidence" value="ECO:0007669"/>
    <property type="project" value="TreeGrafter"/>
</dbReference>
<evidence type="ECO:0000256" key="3">
    <source>
        <dbReference type="ARBA" id="ARBA00022598"/>
    </source>
</evidence>
<evidence type="ECO:0000313" key="9">
    <source>
        <dbReference type="EMBL" id="DAE31930.1"/>
    </source>
</evidence>
<keyword evidence="4" id="KW-0479">Metal-binding</keyword>
<dbReference type="GO" id="GO:0170057">
    <property type="term" value="F:RNA ligase (GTP) activity"/>
    <property type="evidence" value="ECO:0007669"/>
    <property type="project" value="UniProtKB-EC"/>
</dbReference>
<keyword evidence="7" id="KW-0464">Manganese</keyword>
<dbReference type="Pfam" id="PF01139">
    <property type="entry name" value="RtcB"/>
    <property type="match status" value="1"/>
</dbReference>
<comment type="catalytic activity">
    <reaction evidence="8">
        <text>a 3'-end 3'-phospho-ribonucleotide-RNA + a 5'-end dephospho-ribonucleoside-RNA + GTP = a ribonucleotidyl-ribonucleotide-RNA + GMP + diphosphate</text>
        <dbReference type="Rhea" id="RHEA:68076"/>
        <dbReference type="Rhea" id="RHEA-COMP:10463"/>
        <dbReference type="Rhea" id="RHEA-COMP:13936"/>
        <dbReference type="Rhea" id="RHEA-COMP:17355"/>
        <dbReference type="ChEBI" id="CHEBI:33019"/>
        <dbReference type="ChEBI" id="CHEBI:37565"/>
        <dbReference type="ChEBI" id="CHEBI:58115"/>
        <dbReference type="ChEBI" id="CHEBI:83062"/>
        <dbReference type="ChEBI" id="CHEBI:138284"/>
        <dbReference type="ChEBI" id="CHEBI:173118"/>
        <dbReference type="EC" id="6.5.1.8"/>
    </reaction>
</comment>
<evidence type="ECO:0000256" key="7">
    <source>
        <dbReference type="ARBA" id="ARBA00023211"/>
    </source>
</evidence>
<dbReference type="SUPFAM" id="SSF103365">
    <property type="entry name" value="Hypothetical protein PH1602"/>
    <property type="match status" value="1"/>
</dbReference>